<evidence type="ECO:0000313" key="3">
    <source>
        <dbReference type="Proteomes" id="UP000887116"/>
    </source>
</evidence>
<keyword evidence="3" id="KW-1185">Reference proteome</keyword>
<dbReference type="SUPFAM" id="SSF52047">
    <property type="entry name" value="RNI-like"/>
    <property type="match status" value="1"/>
</dbReference>
<dbReference type="EMBL" id="BMAO01031574">
    <property type="protein sequence ID" value="GFQ76062.1"/>
    <property type="molecule type" value="Genomic_DNA"/>
</dbReference>
<dbReference type="Proteomes" id="UP000887116">
    <property type="component" value="Unassembled WGS sequence"/>
</dbReference>
<dbReference type="PROSITE" id="PS00290">
    <property type="entry name" value="IG_MHC"/>
    <property type="match status" value="1"/>
</dbReference>
<dbReference type="InterPro" id="IPR006553">
    <property type="entry name" value="Leu-rich_rpt_Cys-con_subtyp"/>
</dbReference>
<dbReference type="Pfam" id="PF12937">
    <property type="entry name" value="F-box-like"/>
    <property type="match status" value="1"/>
</dbReference>
<dbReference type="GO" id="GO:0031146">
    <property type="term" value="P:SCF-dependent proteasomal ubiquitin-dependent protein catabolic process"/>
    <property type="evidence" value="ECO:0007669"/>
    <property type="project" value="TreeGrafter"/>
</dbReference>
<dbReference type="InterPro" id="IPR003006">
    <property type="entry name" value="Ig/MHC_CS"/>
</dbReference>
<name>A0A8X6FCS4_TRICU</name>
<dbReference type="Gene3D" id="3.80.10.10">
    <property type="entry name" value="Ribonuclease Inhibitor"/>
    <property type="match status" value="2"/>
</dbReference>
<dbReference type="SMART" id="SM00367">
    <property type="entry name" value="LRR_CC"/>
    <property type="match status" value="4"/>
</dbReference>
<gene>
    <name evidence="2" type="primary">X975_21041</name>
    <name evidence="2" type="ORF">TNCT_310811</name>
</gene>
<dbReference type="AlphaFoldDB" id="A0A8X6FCS4"/>
<accession>A0A8X6FCS4</accession>
<feature type="domain" description="F-box" evidence="1">
    <location>
        <begin position="74"/>
        <end position="120"/>
    </location>
</feature>
<reference evidence="2" key="1">
    <citation type="submission" date="2020-07" db="EMBL/GenBank/DDBJ databases">
        <title>Multicomponent nature underlies the extraordinary mechanical properties of spider dragline silk.</title>
        <authorList>
            <person name="Kono N."/>
            <person name="Nakamura H."/>
            <person name="Mori M."/>
            <person name="Yoshida Y."/>
            <person name="Ohtoshi R."/>
            <person name="Malay A.D."/>
            <person name="Moran D.A.P."/>
            <person name="Tomita M."/>
            <person name="Numata K."/>
            <person name="Arakawa K."/>
        </authorList>
    </citation>
    <scope>NUCLEOTIDE SEQUENCE</scope>
</reference>
<proteinExistence type="predicted"/>
<sequence>MRKCFKDGNTSMEIETDFDSSSNSKNEINIDQEIYDGFMPFKSFSLYSLNHFRSWCNLSKMSSLKKEDKEVGSPIRFDNLPDVILFKIFSYLYIGDLCRAGRVCLRWYHLTRCHVLWKHVDAHDMQLTSYQIQKLVPILPSCVMYLRICSLSTQQRIPFLTPHTAIEIRERCPQLRTLIIESAFIAKHINFTDITVEDLPQKLSVLSLRKSFFHTDQFFCSVSHPTVPKIKVLDCSSCWCVCDNDIPFFSRLSDLQEIYLANCPISDAGVVTLLKGVENLKVLDLENTEIGAQTISTLSQNCSLLEKLYLGNTPITDEHLLCIQNSSLPMLQIICLRKTHISCVGLRYLISCLNTLKYMNVSTCNISSECALELNLHVSLKKRLQFDVNEDGGQEYCDHFLLRSSQFEN</sequence>
<evidence type="ECO:0000259" key="1">
    <source>
        <dbReference type="PROSITE" id="PS50181"/>
    </source>
</evidence>
<comment type="caution">
    <text evidence="2">The sequence shown here is derived from an EMBL/GenBank/DDBJ whole genome shotgun (WGS) entry which is preliminary data.</text>
</comment>
<dbReference type="PANTHER" id="PTHR13318">
    <property type="entry name" value="PARTNER OF PAIRED, ISOFORM B-RELATED"/>
    <property type="match status" value="1"/>
</dbReference>
<protein>
    <recommendedName>
        <fullName evidence="1">F-box domain-containing protein</fullName>
    </recommendedName>
</protein>
<dbReference type="OrthoDB" id="10257471at2759"/>
<organism evidence="2 3">
    <name type="scientific">Trichonephila clavata</name>
    <name type="common">Joro spider</name>
    <name type="synonym">Nephila clavata</name>
    <dbReference type="NCBI Taxonomy" id="2740835"/>
    <lineage>
        <taxon>Eukaryota</taxon>
        <taxon>Metazoa</taxon>
        <taxon>Ecdysozoa</taxon>
        <taxon>Arthropoda</taxon>
        <taxon>Chelicerata</taxon>
        <taxon>Arachnida</taxon>
        <taxon>Araneae</taxon>
        <taxon>Araneomorphae</taxon>
        <taxon>Entelegynae</taxon>
        <taxon>Araneoidea</taxon>
        <taxon>Nephilidae</taxon>
        <taxon>Trichonephila</taxon>
    </lineage>
</organism>
<dbReference type="InterPro" id="IPR032675">
    <property type="entry name" value="LRR_dom_sf"/>
</dbReference>
<dbReference type="Gene3D" id="1.20.1280.50">
    <property type="match status" value="1"/>
</dbReference>
<dbReference type="GO" id="GO:0019005">
    <property type="term" value="C:SCF ubiquitin ligase complex"/>
    <property type="evidence" value="ECO:0007669"/>
    <property type="project" value="TreeGrafter"/>
</dbReference>
<dbReference type="InterPro" id="IPR001810">
    <property type="entry name" value="F-box_dom"/>
</dbReference>
<dbReference type="PROSITE" id="PS50181">
    <property type="entry name" value="FBOX"/>
    <property type="match status" value="1"/>
</dbReference>
<evidence type="ECO:0000313" key="2">
    <source>
        <dbReference type="EMBL" id="GFQ76062.1"/>
    </source>
</evidence>